<dbReference type="GeneID" id="5411283"/>
<dbReference type="HOGENOM" id="CLU_2056041_0_0_2"/>
<feature type="transmembrane region" description="Helical" evidence="1">
    <location>
        <begin position="84"/>
        <end position="112"/>
    </location>
</feature>
<feature type="transmembrane region" description="Helical" evidence="1">
    <location>
        <begin position="50"/>
        <end position="72"/>
    </location>
</feature>
<dbReference type="OrthoDB" id="385612at2157"/>
<name>A7IAC5_METB6</name>
<dbReference type="Proteomes" id="UP000002408">
    <property type="component" value="Chromosome"/>
</dbReference>
<protein>
    <submittedName>
        <fullName evidence="2">Uncharacterized protein</fullName>
    </submittedName>
</protein>
<evidence type="ECO:0000256" key="1">
    <source>
        <dbReference type="SAM" id="Phobius"/>
    </source>
</evidence>
<evidence type="ECO:0000313" key="3">
    <source>
        <dbReference type="Proteomes" id="UP000002408"/>
    </source>
</evidence>
<keyword evidence="3" id="KW-1185">Reference proteome</keyword>
<proteinExistence type="predicted"/>
<dbReference type="STRING" id="456442.Mboo_2172"/>
<keyword evidence="1" id="KW-1133">Transmembrane helix</keyword>
<feature type="transmembrane region" description="Helical" evidence="1">
    <location>
        <begin position="12"/>
        <end position="30"/>
    </location>
</feature>
<gene>
    <name evidence="2" type="ordered locus">Mboo_2172</name>
</gene>
<accession>A7IAC5</accession>
<organism evidence="2 3">
    <name type="scientific">Methanoregula boonei (strain DSM 21154 / JCM 14090 / 6A8)</name>
    <dbReference type="NCBI Taxonomy" id="456442"/>
    <lineage>
        <taxon>Archaea</taxon>
        <taxon>Methanobacteriati</taxon>
        <taxon>Methanobacteriota</taxon>
        <taxon>Stenosarchaea group</taxon>
        <taxon>Methanomicrobia</taxon>
        <taxon>Methanomicrobiales</taxon>
        <taxon>Methanoregulaceae</taxon>
        <taxon>Methanoregula</taxon>
    </lineage>
</organism>
<reference evidence="3" key="1">
    <citation type="journal article" date="2015" name="Microbiology">
        <title>Genome of Methanoregula boonei 6A8 reveals adaptations to oligotrophic peatland environments.</title>
        <authorList>
            <person name="Braeuer S."/>
            <person name="Cadillo-Quiroz H."/>
            <person name="Kyrpides N."/>
            <person name="Woyke T."/>
            <person name="Goodwin L."/>
            <person name="Detter C."/>
            <person name="Podell S."/>
            <person name="Yavitt J.B."/>
            <person name="Zinder S.H."/>
        </authorList>
    </citation>
    <scope>NUCLEOTIDE SEQUENCE [LARGE SCALE GENOMIC DNA]</scope>
    <source>
        <strain evidence="3">DSM 21154 / JCM 14090 / 6A8</strain>
    </source>
</reference>
<dbReference type="RefSeq" id="WP_012107744.1">
    <property type="nucleotide sequence ID" value="NC_009712.1"/>
</dbReference>
<sequence>MAKKVHRFIWQFVIGFGFLSGLWTAIGISPENLLINALGSAVTAQYSDPALRTFFLLLPMIILIVSVIGAYINGRIPGLISVLLAYVAGLVILSRLVAGIILLCAAVAVAFYSVRFRKR</sequence>
<keyword evidence="1" id="KW-0812">Transmembrane</keyword>
<dbReference type="EMBL" id="CP000780">
    <property type="protein sequence ID" value="ABS56686.1"/>
    <property type="molecule type" value="Genomic_DNA"/>
</dbReference>
<evidence type="ECO:0000313" key="2">
    <source>
        <dbReference type="EMBL" id="ABS56686.1"/>
    </source>
</evidence>
<dbReference type="KEGG" id="mbn:Mboo_2172"/>
<keyword evidence="1" id="KW-0472">Membrane</keyword>
<dbReference type="eggNOG" id="arCOG11029">
    <property type="taxonomic scope" value="Archaea"/>
</dbReference>
<dbReference type="AlphaFoldDB" id="A7IAC5"/>